<organism evidence="1 2">
    <name type="scientific">Leptobrachium leishanense</name>
    <name type="common">Leishan spiny toad</name>
    <dbReference type="NCBI Taxonomy" id="445787"/>
    <lineage>
        <taxon>Eukaryota</taxon>
        <taxon>Metazoa</taxon>
        <taxon>Chordata</taxon>
        <taxon>Craniata</taxon>
        <taxon>Vertebrata</taxon>
        <taxon>Euteleostomi</taxon>
        <taxon>Amphibia</taxon>
        <taxon>Batrachia</taxon>
        <taxon>Anura</taxon>
        <taxon>Pelobatoidea</taxon>
        <taxon>Megophryidae</taxon>
        <taxon>Leptobrachium</taxon>
    </lineage>
</organism>
<sequence>MSSCIQQKQGPRKMSSGWDNSGASFLLSTSNLTITELMDMGFVATALSNSSPCPATFEQWDHRIRPKHGESPFLLKVSESTPLNDGAKAWLGGESMQGLNRSPLHPEGMTFELSSLIAEPQAQFNNSSIVEVFYGAKVSTPCKKEQSLETSDSLVADAQASKLQDLEMVHAAGRHKSAPPLWELSEINSAVEESTPSLDVSISDLRFQSSSDREAPMPIQASTTPRAQWAGATHKDLGHSFLQPFRYQRQLSASDIPIPTSAPTPLRSVHVSALSLDELGAE</sequence>
<evidence type="ECO:0000313" key="2">
    <source>
        <dbReference type="Proteomes" id="UP000694569"/>
    </source>
</evidence>
<reference evidence="1" key="2">
    <citation type="submission" date="2025-09" db="UniProtKB">
        <authorList>
            <consortium name="Ensembl"/>
        </authorList>
    </citation>
    <scope>IDENTIFICATION</scope>
</reference>
<protein>
    <submittedName>
        <fullName evidence="1">Uncharacterized protein</fullName>
    </submittedName>
</protein>
<dbReference type="OrthoDB" id="9888638at2759"/>
<name>A0A8C5WM83_9ANUR</name>
<dbReference type="Proteomes" id="UP000694569">
    <property type="component" value="Unplaced"/>
</dbReference>
<dbReference type="Ensembl" id="ENSLLET00000050700.1">
    <property type="protein sequence ID" value="ENSLLEP00000048792.1"/>
    <property type="gene ID" value="ENSLLEG00000030733.1"/>
</dbReference>
<evidence type="ECO:0000313" key="1">
    <source>
        <dbReference type="Ensembl" id="ENSLLEP00000048792.1"/>
    </source>
</evidence>
<accession>A0A8C5WM83</accession>
<proteinExistence type="predicted"/>
<dbReference type="AlphaFoldDB" id="A0A8C5WM83"/>
<dbReference type="GeneTree" id="ENSGT01010000229237"/>
<keyword evidence="2" id="KW-1185">Reference proteome</keyword>
<reference evidence="1" key="1">
    <citation type="submission" date="2025-08" db="UniProtKB">
        <authorList>
            <consortium name="Ensembl"/>
        </authorList>
    </citation>
    <scope>IDENTIFICATION</scope>
</reference>